<dbReference type="KEGG" id="mph:MLP_28570"/>
<sequence>MDQPTYPDPGASTSVEDEAPADEAATRAYLLKRSGREFTPLLRDFVQNPDKSLANRAGPLSEFIRKGDRRGLLALLFAHAIISSGAGEDGWSTTLPLAVWARVFDATKTADRASASSAATKILSRLEQRNLITRQRTGKARNITITLLRPDGSGTSYTRPDGHADRFLKLSHRFWTEGWYEKLDTPALAMLLVSLHEKPGFELASERVPDWYGWSADTAERGIKTLEQLGLVSIRKRIKTAPLAPTGATEVNVYTLVGLLVPPATVPIKSSKKALAPETTANPAPVTPPPGTSTGIWP</sequence>
<dbReference type="STRING" id="1032480.MLP_28570"/>
<name>F5XJH1_MICPN</name>
<dbReference type="RefSeq" id="WP_013863740.1">
    <property type="nucleotide sequence ID" value="NC_015635.1"/>
</dbReference>
<dbReference type="AlphaFoldDB" id="F5XJH1"/>
<dbReference type="EMBL" id="AP012204">
    <property type="protein sequence ID" value="BAK35871.1"/>
    <property type="molecule type" value="Genomic_DNA"/>
</dbReference>
<dbReference type="Proteomes" id="UP000007947">
    <property type="component" value="Chromosome"/>
</dbReference>
<dbReference type="eggNOG" id="ENOG5032P53">
    <property type="taxonomic scope" value="Bacteria"/>
</dbReference>
<feature type="region of interest" description="Disordered" evidence="1">
    <location>
        <begin position="1"/>
        <end position="22"/>
    </location>
</feature>
<evidence type="ECO:0000313" key="3">
    <source>
        <dbReference type="Proteomes" id="UP000007947"/>
    </source>
</evidence>
<protein>
    <submittedName>
        <fullName evidence="2">Uncharacterized protein</fullName>
    </submittedName>
</protein>
<dbReference type="OrthoDB" id="4188495at2"/>
<dbReference type="HOGENOM" id="CLU_1030246_0_0_11"/>
<proteinExistence type="predicted"/>
<accession>F5XJH1</accession>
<evidence type="ECO:0000313" key="2">
    <source>
        <dbReference type="EMBL" id="BAK35871.1"/>
    </source>
</evidence>
<organism evidence="2 3">
    <name type="scientific">Microlunatus phosphovorus (strain ATCC 700054 / DSM 10555 / JCM 9379 / NBRC 101784 / NCIMB 13414 / VKM Ac-1990 / NM-1)</name>
    <dbReference type="NCBI Taxonomy" id="1032480"/>
    <lineage>
        <taxon>Bacteria</taxon>
        <taxon>Bacillati</taxon>
        <taxon>Actinomycetota</taxon>
        <taxon>Actinomycetes</taxon>
        <taxon>Propionibacteriales</taxon>
        <taxon>Propionibacteriaceae</taxon>
        <taxon>Microlunatus</taxon>
    </lineage>
</organism>
<gene>
    <name evidence="2" type="ordered locus">MLP_28570</name>
</gene>
<feature type="region of interest" description="Disordered" evidence="1">
    <location>
        <begin position="272"/>
        <end position="298"/>
    </location>
</feature>
<evidence type="ECO:0000256" key="1">
    <source>
        <dbReference type="SAM" id="MobiDB-lite"/>
    </source>
</evidence>
<keyword evidence="3" id="KW-1185">Reference proteome</keyword>
<reference evidence="2 3" key="1">
    <citation type="submission" date="2011-05" db="EMBL/GenBank/DDBJ databases">
        <title>Whole genome sequence of Microlunatus phosphovorus NM-1.</title>
        <authorList>
            <person name="Hosoyama A."/>
            <person name="Sasaki K."/>
            <person name="Harada T."/>
            <person name="Igarashi R."/>
            <person name="Kawakoshi A."/>
            <person name="Sasagawa M."/>
            <person name="Fukada J."/>
            <person name="Nakamura S."/>
            <person name="Katano Y."/>
            <person name="Hanada S."/>
            <person name="Kamagata Y."/>
            <person name="Nakamura N."/>
            <person name="Yamazaki S."/>
            <person name="Fujita N."/>
        </authorList>
    </citation>
    <scope>NUCLEOTIDE SEQUENCE [LARGE SCALE GENOMIC DNA]</scope>
    <source>
        <strain evidence="3">ATCC 700054 / DSM 10555 / JCM 9379 / NBRC 101784 / NCIMB 13414 / VKM Ac-1990 / NM-1</strain>
    </source>
</reference>